<dbReference type="AlphaFoldDB" id="A0A0A8YWT6"/>
<feature type="compositionally biased region" description="Low complexity" evidence="1">
    <location>
        <begin position="1"/>
        <end position="26"/>
    </location>
</feature>
<feature type="compositionally biased region" description="Basic residues" evidence="1">
    <location>
        <begin position="41"/>
        <end position="57"/>
    </location>
</feature>
<protein>
    <submittedName>
        <fullName evidence="2">Uncharacterized protein</fullName>
    </submittedName>
</protein>
<feature type="compositionally biased region" description="Basic residues" evidence="1">
    <location>
        <begin position="68"/>
        <end position="84"/>
    </location>
</feature>
<evidence type="ECO:0000256" key="1">
    <source>
        <dbReference type="SAM" id="MobiDB-lite"/>
    </source>
</evidence>
<reference evidence="2" key="2">
    <citation type="journal article" date="2015" name="Data Brief">
        <title>Shoot transcriptome of the giant reed, Arundo donax.</title>
        <authorList>
            <person name="Barrero R.A."/>
            <person name="Guerrero F.D."/>
            <person name="Moolhuijzen P."/>
            <person name="Goolsby J.A."/>
            <person name="Tidwell J."/>
            <person name="Bellgard S.E."/>
            <person name="Bellgard M.I."/>
        </authorList>
    </citation>
    <scope>NUCLEOTIDE SEQUENCE</scope>
    <source>
        <tissue evidence="2">Shoot tissue taken approximately 20 cm above the soil surface</tissue>
    </source>
</reference>
<evidence type="ECO:0000313" key="2">
    <source>
        <dbReference type="EMBL" id="JAD28965.1"/>
    </source>
</evidence>
<organism evidence="2">
    <name type="scientific">Arundo donax</name>
    <name type="common">Giant reed</name>
    <name type="synonym">Donax arundinaceus</name>
    <dbReference type="NCBI Taxonomy" id="35708"/>
    <lineage>
        <taxon>Eukaryota</taxon>
        <taxon>Viridiplantae</taxon>
        <taxon>Streptophyta</taxon>
        <taxon>Embryophyta</taxon>
        <taxon>Tracheophyta</taxon>
        <taxon>Spermatophyta</taxon>
        <taxon>Magnoliopsida</taxon>
        <taxon>Liliopsida</taxon>
        <taxon>Poales</taxon>
        <taxon>Poaceae</taxon>
        <taxon>PACMAD clade</taxon>
        <taxon>Arundinoideae</taxon>
        <taxon>Arundineae</taxon>
        <taxon>Arundo</taxon>
    </lineage>
</organism>
<name>A0A0A8YWT6_ARUDO</name>
<feature type="region of interest" description="Disordered" evidence="1">
    <location>
        <begin position="1"/>
        <end position="131"/>
    </location>
</feature>
<accession>A0A0A8YWT6</accession>
<proteinExistence type="predicted"/>
<feature type="compositionally biased region" description="Low complexity" evidence="1">
    <location>
        <begin position="117"/>
        <end position="127"/>
    </location>
</feature>
<dbReference type="EMBL" id="GBRH01268930">
    <property type="protein sequence ID" value="JAD28965.1"/>
    <property type="molecule type" value="Transcribed_RNA"/>
</dbReference>
<sequence length="284" mass="31532">MCPRISPLQPGSSPSGPAPPDAAAVPTGPPPSRRPSPSRRTSTRRRRRLPRSCRRCSPRTSRHESSSRRSRRRSRSRSRAKKPRPPASVSPPPRRPHRRHAPMGPTRRIPARRRRSSTTPAASTRPRFPTAAAVAPFRHACRSRSLCRGCPSPGALWRRRPPTPSFGAATCTLATTATAASAGSASGLSQSSSCRALLLSSPTVPSTQTHRAMRLPTGLFARWHLVLWWSPCQVSSIHLALRRSDSLLRRRTLCLYCSTLSQQRLQGFLMVNWRIRKEKKHLKG</sequence>
<reference evidence="2" key="1">
    <citation type="submission" date="2014-09" db="EMBL/GenBank/DDBJ databases">
        <authorList>
            <person name="Magalhaes I.L.F."/>
            <person name="Oliveira U."/>
            <person name="Santos F.R."/>
            <person name="Vidigal T.H.D.A."/>
            <person name="Brescovit A.D."/>
            <person name="Santos A.J."/>
        </authorList>
    </citation>
    <scope>NUCLEOTIDE SEQUENCE</scope>
    <source>
        <tissue evidence="2">Shoot tissue taken approximately 20 cm above the soil surface</tissue>
    </source>
</reference>